<organism evidence="1">
    <name type="scientific">Caudovirales sp. ctTVN2</name>
    <dbReference type="NCBI Taxonomy" id="2827634"/>
    <lineage>
        <taxon>Viruses</taxon>
        <taxon>Duplodnaviria</taxon>
        <taxon>Heunggongvirae</taxon>
        <taxon>Uroviricota</taxon>
        <taxon>Caudoviricetes</taxon>
    </lineage>
</organism>
<dbReference type="EMBL" id="BK032551">
    <property type="protein sequence ID" value="DAF47187.1"/>
    <property type="molecule type" value="Genomic_DNA"/>
</dbReference>
<protein>
    <submittedName>
        <fullName evidence="1">Uncharacterized protein</fullName>
    </submittedName>
</protein>
<sequence>MTAFMLDSSFHAQKIGRDCKMQLRRNGICGLLAQGRTDTGQIIHTVDVADEVEGVQFTHLLTVDVRCPVADSVFTGARGGRCGCNGATLCRFGHDHENMLFLPCLDRACNRILILVRHTQVNAVAARLRQLDGLRRGGAEFQTKGHSLQMAQNDRFDVTTDTSTRNALRQKGNIRQGNFRHTQILHAVLIDREVDNALIDCHCSASFLGLECAGHIVSVIFQHKINFLRRRGRGHVDVQFDFARHQAGQRVLVFQHFHTGTQQIACAHQTVQPDVGAIQNGVDETTVHRLVELAPECLDEGVGDVVEHTAERDEVVLHISGLGVAASVVAPCGPAAHEVQERADAGSIDHVCLIVGQVDGCTVIIAQTVDVDGLVGGALVRDAAIVGVGLREAARHEGGAVELQIAQSAVRPAQNGLLVVSASVLGLHCGSIGLCGNIHQSLAREHTVDGARLCSQRSSNGSLLGEAGCHNQVRHNAEHRQTSLDLLYSSCHSLCLGVFCERQENNRLAGTQLEVIVHHLANGELCPVVVITQLFLCFGVAGAQYRGASGCSGASCLGQRCRTDDKGDAAGCGVRGCHGGVGAADVNTMICHSM</sequence>
<evidence type="ECO:0000313" key="1">
    <source>
        <dbReference type="EMBL" id="DAF47187.1"/>
    </source>
</evidence>
<proteinExistence type="predicted"/>
<reference evidence="1" key="1">
    <citation type="journal article" date="2021" name="Proc. Natl. Acad. Sci. U.S.A.">
        <title>A Catalog of Tens of Thousands of Viruses from Human Metagenomes Reveals Hidden Associations with Chronic Diseases.</title>
        <authorList>
            <person name="Tisza M.J."/>
            <person name="Buck C.B."/>
        </authorList>
    </citation>
    <scope>NUCLEOTIDE SEQUENCE</scope>
    <source>
        <strain evidence="1">CtTVN2</strain>
    </source>
</reference>
<accession>A0A8S5S8P5</accession>
<name>A0A8S5S8P5_9CAUD</name>